<accession>A0A5J4LMC7</accession>
<evidence type="ECO:0000313" key="7">
    <source>
        <dbReference type="Proteomes" id="UP000325598"/>
    </source>
</evidence>
<keyword evidence="1" id="KW-0805">Transcription regulation</keyword>
<sequence>MEFPFLIVRFTSEARRGVSLASTMSETVRLVKAIRLAFRLARLRRMADKAAPDSTRRSERSRRAIFDAALALVGEVGYDKLTIEGIASRAGVGKQTIYRWWPSKAAVLLDAFTVGVEDYSAQGLPDTGDLAADLKAVLHATVDEFNDPAFQAPYRALAAAGANDEQLSRTFVARLMEPGTQVYIDRLRAAREAGEIADGVDLRIATEMMLSPFSQRWLMRTGELTYDFVDTLVDQALCGLRPRG</sequence>
<dbReference type="Proteomes" id="UP000325598">
    <property type="component" value="Unassembled WGS sequence"/>
</dbReference>
<evidence type="ECO:0000256" key="3">
    <source>
        <dbReference type="ARBA" id="ARBA00023163"/>
    </source>
</evidence>
<dbReference type="Pfam" id="PF16859">
    <property type="entry name" value="TetR_C_11"/>
    <property type="match status" value="1"/>
</dbReference>
<evidence type="ECO:0000256" key="1">
    <source>
        <dbReference type="ARBA" id="ARBA00023015"/>
    </source>
</evidence>
<dbReference type="InterPro" id="IPR036271">
    <property type="entry name" value="Tet_transcr_reg_TetR-rel_C_sf"/>
</dbReference>
<keyword evidence="3" id="KW-0804">Transcription</keyword>
<dbReference type="AlphaFoldDB" id="A0A5J4LMC7"/>
<dbReference type="EMBL" id="BLAG01000015">
    <property type="protein sequence ID" value="GES32750.1"/>
    <property type="molecule type" value="Genomic_DNA"/>
</dbReference>
<organism evidence="6 7">
    <name type="scientific">Streptomyces angustmyceticus</name>
    <dbReference type="NCBI Taxonomy" id="285578"/>
    <lineage>
        <taxon>Bacteria</taxon>
        <taxon>Bacillati</taxon>
        <taxon>Actinomycetota</taxon>
        <taxon>Actinomycetes</taxon>
        <taxon>Kitasatosporales</taxon>
        <taxon>Streptomycetaceae</taxon>
        <taxon>Streptomyces</taxon>
    </lineage>
</organism>
<dbReference type="PRINTS" id="PR00455">
    <property type="entry name" value="HTHTETR"/>
</dbReference>
<dbReference type="GO" id="GO:0000976">
    <property type="term" value="F:transcription cis-regulatory region binding"/>
    <property type="evidence" value="ECO:0007669"/>
    <property type="project" value="TreeGrafter"/>
</dbReference>
<dbReference type="InterPro" id="IPR009057">
    <property type="entry name" value="Homeodomain-like_sf"/>
</dbReference>
<evidence type="ECO:0000256" key="4">
    <source>
        <dbReference type="PROSITE-ProRule" id="PRU00335"/>
    </source>
</evidence>
<dbReference type="Gene3D" id="1.10.10.60">
    <property type="entry name" value="Homeodomain-like"/>
    <property type="match status" value="1"/>
</dbReference>
<dbReference type="InterPro" id="IPR011075">
    <property type="entry name" value="TetR_C"/>
</dbReference>
<dbReference type="InterPro" id="IPR050109">
    <property type="entry name" value="HTH-type_TetR-like_transc_reg"/>
</dbReference>
<dbReference type="Gene3D" id="1.10.357.10">
    <property type="entry name" value="Tetracycline Repressor, domain 2"/>
    <property type="match status" value="1"/>
</dbReference>
<reference evidence="6 7" key="1">
    <citation type="submission" date="2019-10" db="EMBL/GenBank/DDBJ databases">
        <title>Whole genome shotgun sequence of Streptomyces angustmyceticus NBRC 3934.</title>
        <authorList>
            <person name="Hosoyama A."/>
            <person name="Ichikawa N."/>
            <person name="Kimura A."/>
            <person name="Kitahashi Y."/>
            <person name="Komaki H."/>
            <person name="Uohara A."/>
        </authorList>
    </citation>
    <scope>NUCLEOTIDE SEQUENCE [LARGE SCALE GENOMIC DNA]</scope>
    <source>
        <strain evidence="6 7">NBRC 3934</strain>
    </source>
</reference>
<feature type="domain" description="HTH tetR-type" evidence="5">
    <location>
        <begin position="59"/>
        <end position="119"/>
    </location>
</feature>
<dbReference type="SUPFAM" id="SSF48498">
    <property type="entry name" value="Tetracyclin repressor-like, C-terminal domain"/>
    <property type="match status" value="1"/>
</dbReference>
<protein>
    <submittedName>
        <fullName evidence="6">TetR family transcriptional regulator</fullName>
    </submittedName>
</protein>
<dbReference type="Pfam" id="PF00440">
    <property type="entry name" value="TetR_N"/>
    <property type="match status" value="1"/>
</dbReference>
<evidence type="ECO:0000259" key="5">
    <source>
        <dbReference type="PROSITE" id="PS50977"/>
    </source>
</evidence>
<dbReference type="PANTHER" id="PTHR30055">
    <property type="entry name" value="HTH-TYPE TRANSCRIPTIONAL REGULATOR RUTR"/>
    <property type="match status" value="1"/>
</dbReference>
<dbReference type="SUPFAM" id="SSF46689">
    <property type="entry name" value="Homeodomain-like"/>
    <property type="match status" value="1"/>
</dbReference>
<evidence type="ECO:0000313" key="6">
    <source>
        <dbReference type="EMBL" id="GES32750.1"/>
    </source>
</evidence>
<evidence type="ECO:0000256" key="2">
    <source>
        <dbReference type="ARBA" id="ARBA00023125"/>
    </source>
</evidence>
<name>A0A5J4LMC7_9ACTN</name>
<gene>
    <name evidence="6" type="ORF">San01_52380</name>
</gene>
<feature type="DNA-binding region" description="H-T-H motif" evidence="4">
    <location>
        <begin position="82"/>
        <end position="101"/>
    </location>
</feature>
<dbReference type="GO" id="GO:0003700">
    <property type="term" value="F:DNA-binding transcription factor activity"/>
    <property type="evidence" value="ECO:0007669"/>
    <property type="project" value="TreeGrafter"/>
</dbReference>
<dbReference type="PANTHER" id="PTHR30055:SF148">
    <property type="entry name" value="TETR-FAMILY TRANSCRIPTIONAL REGULATOR"/>
    <property type="match status" value="1"/>
</dbReference>
<keyword evidence="2 4" id="KW-0238">DNA-binding</keyword>
<dbReference type="PROSITE" id="PS50977">
    <property type="entry name" value="HTH_TETR_2"/>
    <property type="match status" value="1"/>
</dbReference>
<comment type="caution">
    <text evidence="6">The sequence shown here is derived from an EMBL/GenBank/DDBJ whole genome shotgun (WGS) entry which is preliminary data.</text>
</comment>
<dbReference type="InterPro" id="IPR001647">
    <property type="entry name" value="HTH_TetR"/>
</dbReference>
<keyword evidence="7" id="KW-1185">Reference proteome</keyword>
<proteinExistence type="predicted"/>